<evidence type="ECO:0000313" key="3">
    <source>
        <dbReference type="Proteomes" id="UP000320772"/>
    </source>
</evidence>
<feature type="domain" description="HTH arsR-type" evidence="1">
    <location>
        <begin position="16"/>
        <end position="93"/>
    </location>
</feature>
<dbReference type="SUPFAM" id="SSF46785">
    <property type="entry name" value="Winged helix' DNA-binding domain"/>
    <property type="match status" value="1"/>
</dbReference>
<dbReference type="InterPro" id="IPR036390">
    <property type="entry name" value="WH_DNA-bd_sf"/>
</dbReference>
<dbReference type="CDD" id="cd00090">
    <property type="entry name" value="HTH_ARSR"/>
    <property type="match status" value="1"/>
</dbReference>
<dbReference type="SMART" id="SM00418">
    <property type="entry name" value="HTH_ARSR"/>
    <property type="match status" value="1"/>
</dbReference>
<evidence type="ECO:0000259" key="1">
    <source>
        <dbReference type="SMART" id="SM00418"/>
    </source>
</evidence>
<proteinExistence type="predicted"/>
<dbReference type="Proteomes" id="UP000320772">
    <property type="component" value="Unassembled WGS sequence"/>
</dbReference>
<name>A0A4Y3MAZ2_9PROT</name>
<dbReference type="RefSeq" id="WP_062507864.1">
    <property type="nucleotide sequence ID" value="NZ_BAQZ01000028.1"/>
</dbReference>
<gene>
    <name evidence="2" type="ORF">GRO01_21140</name>
</gene>
<evidence type="ECO:0000313" key="2">
    <source>
        <dbReference type="EMBL" id="GEB04538.1"/>
    </source>
</evidence>
<dbReference type="AlphaFoldDB" id="A0A4Y3MAZ2"/>
<comment type="caution">
    <text evidence="2">The sequence shown here is derived from an EMBL/GenBank/DDBJ whole genome shotgun (WGS) entry which is preliminary data.</text>
</comment>
<reference evidence="2 3" key="1">
    <citation type="submission" date="2019-06" db="EMBL/GenBank/DDBJ databases">
        <title>Whole genome shotgun sequence of Gluconobacter roseus NBRC 3990.</title>
        <authorList>
            <person name="Hosoyama A."/>
            <person name="Uohara A."/>
            <person name="Ohji S."/>
            <person name="Ichikawa N."/>
        </authorList>
    </citation>
    <scope>NUCLEOTIDE SEQUENCE [LARGE SCALE GENOMIC DNA]</scope>
    <source>
        <strain evidence="2 3">NBRC 3990</strain>
    </source>
</reference>
<dbReference type="PRINTS" id="PR00778">
    <property type="entry name" value="HTHARSR"/>
</dbReference>
<sequence>MAAYDHPAPETFELTVVLRALADPARLDIVRHLERVGEANCATLIGTRPKSSMSHHFQVLRESGILRTRIEGVQHRNSLRREELDERFPGLLAAILSAP</sequence>
<dbReference type="InterPro" id="IPR011991">
    <property type="entry name" value="ArsR-like_HTH"/>
</dbReference>
<keyword evidence="3" id="KW-1185">Reference proteome</keyword>
<dbReference type="InterPro" id="IPR001845">
    <property type="entry name" value="HTH_ArsR_DNA-bd_dom"/>
</dbReference>
<dbReference type="Pfam" id="PF12840">
    <property type="entry name" value="HTH_20"/>
    <property type="match status" value="1"/>
</dbReference>
<accession>A0A4Y3MAZ2</accession>
<dbReference type="GO" id="GO:0003700">
    <property type="term" value="F:DNA-binding transcription factor activity"/>
    <property type="evidence" value="ECO:0007669"/>
    <property type="project" value="InterPro"/>
</dbReference>
<protein>
    <submittedName>
        <fullName evidence="2">Transcriptional regulator</fullName>
    </submittedName>
</protein>
<dbReference type="InterPro" id="IPR036388">
    <property type="entry name" value="WH-like_DNA-bd_sf"/>
</dbReference>
<dbReference type="Gene3D" id="1.10.10.10">
    <property type="entry name" value="Winged helix-like DNA-binding domain superfamily/Winged helix DNA-binding domain"/>
    <property type="match status" value="1"/>
</dbReference>
<organism evidence="2 3">
    <name type="scientific">Gluconobacter roseus NBRC 3990</name>
    <dbReference type="NCBI Taxonomy" id="1307950"/>
    <lineage>
        <taxon>Bacteria</taxon>
        <taxon>Pseudomonadati</taxon>
        <taxon>Pseudomonadota</taxon>
        <taxon>Alphaproteobacteria</taxon>
        <taxon>Acetobacterales</taxon>
        <taxon>Acetobacteraceae</taxon>
        <taxon>Gluconobacter</taxon>
    </lineage>
</organism>
<dbReference type="EMBL" id="BJLY01000004">
    <property type="protein sequence ID" value="GEB04538.1"/>
    <property type="molecule type" value="Genomic_DNA"/>
</dbReference>